<proteinExistence type="predicted"/>
<sequence>MKYAIVIEPRAISDIQDAIDYYEFKKIGLGDYFYEIVDKTIQSLTDFSNYQIRYKDYHGLPMKIFPFIILYFVDELDKTIYIMSVFNTSMNPKKYSK</sequence>
<dbReference type="Pfam" id="PF05016">
    <property type="entry name" value="ParE_toxin"/>
    <property type="match status" value="1"/>
</dbReference>
<dbReference type="Proteomes" id="UP000817854">
    <property type="component" value="Unassembled WGS sequence"/>
</dbReference>
<organism evidence="2 3">
    <name type="scientific">Flavobacterium jejuense</name>
    <dbReference type="NCBI Taxonomy" id="1544455"/>
    <lineage>
        <taxon>Bacteria</taxon>
        <taxon>Pseudomonadati</taxon>
        <taxon>Bacteroidota</taxon>
        <taxon>Flavobacteriia</taxon>
        <taxon>Flavobacteriales</taxon>
        <taxon>Flavobacteriaceae</taxon>
        <taxon>Flavobacterium</taxon>
    </lineage>
</organism>
<evidence type="ECO:0000313" key="2">
    <source>
        <dbReference type="EMBL" id="NHN26929.1"/>
    </source>
</evidence>
<protein>
    <submittedName>
        <fullName evidence="2">Type II toxin-antitoxin system RelE/ParE family toxin</fullName>
    </submittedName>
</protein>
<dbReference type="EMBL" id="VEVQ02000009">
    <property type="protein sequence ID" value="NHN26929.1"/>
    <property type="molecule type" value="Genomic_DNA"/>
</dbReference>
<comment type="caution">
    <text evidence="2">The sequence shown here is derived from an EMBL/GenBank/DDBJ whole genome shotgun (WGS) entry which is preliminary data.</text>
</comment>
<dbReference type="RefSeq" id="WP_140963241.1">
    <property type="nucleotide sequence ID" value="NZ_VEVQ02000009.1"/>
</dbReference>
<accession>A0ABX0IVV2</accession>
<reference evidence="2 3" key="3">
    <citation type="submission" date="2020-02" db="EMBL/GenBank/DDBJ databases">
        <title>Flavobacterium profundi sp. nov., isolated from a deep-sea seamount.</title>
        <authorList>
            <person name="Zhang D.-C."/>
        </authorList>
    </citation>
    <scope>NUCLEOTIDE SEQUENCE [LARGE SCALE GENOMIC DNA]</scope>
    <source>
        <strain evidence="2 3">EC11</strain>
    </source>
</reference>
<dbReference type="Gene3D" id="3.30.2310.20">
    <property type="entry name" value="RelE-like"/>
    <property type="match status" value="1"/>
</dbReference>
<dbReference type="InterPro" id="IPR007712">
    <property type="entry name" value="RelE/ParE_toxin"/>
</dbReference>
<keyword evidence="3" id="KW-1185">Reference proteome</keyword>
<evidence type="ECO:0000256" key="1">
    <source>
        <dbReference type="ARBA" id="ARBA00022649"/>
    </source>
</evidence>
<gene>
    <name evidence="2" type="ORF">FIA58_014690</name>
</gene>
<reference evidence="3" key="1">
    <citation type="submission" date="2019-05" db="EMBL/GenBank/DDBJ databases">
        <title>Flavobacterium profundi sp. nov., isolated from a deep-sea seamount.</title>
        <authorList>
            <person name="Zhang D.-C."/>
        </authorList>
    </citation>
    <scope>NUCLEOTIDE SEQUENCE [LARGE SCALE GENOMIC DNA]</scope>
    <source>
        <strain evidence="3">EC11</strain>
    </source>
</reference>
<name>A0ABX0IVV2_9FLAO</name>
<reference evidence="2 3" key="2">
    <citation type="submission" date="2019-05" db="EMBL/GenBank/DDBJ databases">
        <authorList>
            <person name="Lianzixin W."/>
        </authorList>
    </citation>
    <scope>NUCLEOTIDE SEQUENCE [LARGE SCALE GENOMIC DNA]</scope>
    <source>
        <strain evidence="2 3">EC11</strain>
    </source>
</reference>
<evidence type="ECO:0000313" key="3">
    <source>
        <dbReference type="Proteomes" id="UP000817854"/>
    </source>
</evidence>
<keyword evidence="1" id="KW-1277">Toxin-antitoxin system</keyword>
<dbReference type="InterPro" id="IPR035093">
    <property type="entry name" value="RelE/ParE_toxin_dom_sf"/>
</dbReference>